<reference evidence="1" key="1">
    <citation type="submission" date="2021-10" db="EMBL/GenBank/DDBJ databases">
        <title>Collection of gut derived symbiotic bacterial strains cultured from healthy donors.</title>
        <authorList>
            <person name="Lin H."/>
            <person name="Littmann E."/>
            <person name="Claire K."/>
            <person name="Pamer E."/>
        </authorList>
    </citation>
    <scope>NUCLEOTIDE SEQUENCE</scope>
    <source>
        <strain evidence="1">MSK.7.16</strain>
    </source>
</reference>
<dbReference type="Gene3D" id="3.40.50.11110">
    <property type="entry name" value="Sialyltransferase, C-terminal GT-B Rossman nucleotide-binding domain"/>
    <property type="match status" value="1"/>
</dbReference>
<dbReference type="Pfam" id="PF07388">
    <property type="entry name" value="A-2_8-polyST"/>
    <property type="match status" value="1"/>
</dbReference>
<comment type="caution">
    <text evidence="1">The sequence shown here is derived from an EMBL/GenBank/DDBJ whole genome shotgun (WGS) entry which is preliminary data.</text>
</comment>
<dbReference type="AlphaFoldDB" id="A0AAW4U3M4"/>
<evidence type="ECO:0000313" key="1">
    <source>
        <dbReference type="EMBL" id="MCB6829123.1"/>
    </source>
</evidence>
<evidence type="ECO:0000313" key="2">
    <source>
        <dbReference type="Proteomes" id="UP001198190"/>
    </source>
</evidence>
<proteinExistence type="predicted"/>
<dbReference type="RefSeq" id="WP_227153251.1">
    <property type="nucleotide sequence ID" value="NZ_JAGZOV010000043.1"/>
</dbReference>
<dbReference type="Proteomes" id="UP001198190">
    <property type="component" value="Unassembled WGS sequence"/>
</dbReference>
<name>A0AAW4U3M4_9FIRM</name>
<gene>
    <name evidence="1" type="ORF">LIY65_10510</name>
</gene>
<accession>A0AAW4U3M4</accession>
<dbReference type="InterPro" id="IPR010866">
    <property type="entry name" value="A-2_8-polyST"/>
</dbReference>
<sequence>MNNLFIVNTPFHLLTSFILSKGFFPEDNNYLALIHPHGYEKWASNPLMNYISSTQCGYKEIFPLIHFLSSRNKTVPFKTQVQQVQNSIGKLHIDNVFLGSDIDPQNQLLVASLDINNFNRFEDGLYSYYNENRRRSKLDELFHKLKIWSIKKSAGIKNTKLYINTSTASDSKSGIADYMYKPELLQRFSPNPIVITKDKINIAINDLKSKKFLQQKINNPAILYLSQPLVEQKLFSIEEELHCLQSLIKPLNKQGQLLYKPHPNDSKDKINYFQEKIPQLKIFNSIEPAELLYTIEDNLIAVVSYQSTALMYTDKFSNHVIKAISLSDFAQSPMYYKYKEIMQNAGVYFPNRLNDIIKILMKG</sequence>
<organism evidence="1 2">
    <name type="scientific">Megamonas funiformis</name>
    <dbReference type="NCBI Taxonomy" id="437897"/>
    <lineage>
        <taxon>Bacteria</taxon>
        <taxon>Bacillati</taxon>
        <taxon>Bacillota</taxon>
        <taxon>Negativicutes</taxon>
        <taxon>Selenomonadales</taxon>
        <taxon>Selenomonadaceae</taxon>
        <taxon>Megamonas</taxon>
    </lineage>
</organism>
<dbReference type="EMBL" id="JAJCGD010000037">
    <property type="protein sequence ID" value="MCB6829123.1"/>
    <property type="molecule type" value="Genomic_DNA"/>
</dbReference>
<protein>
    <submittedName>
        <fullName evidence="1">Alpha-2,8-polysialyltransferase family protein</fullName>
    </submittedName>
</protein>